<feature type="transmembrane region" description="Helical" evidence="1">
    <location>
        <begin position="89"/>
        <end position="110"/>
    </location>
</feature>
<sequence>MKALATETTVVTLCYLLACLVAFELLMPIQLRVFPGVESDSSLLFLPHGVKVLAAWLLGWRATIALFPGVFLVFLYFSGASVLEPPRIAAMAIAVLVPSAVFHLIKLAGWDLSPYSGRRPRWASIMFAGFLVSVVSSVLSNLAFQSPPQDYFVYLIGDFFGLFFLSLILMFLFRALRKHQMR</sequence>
<evidence type="ECO:0000256" key="1">
    <source>
        <dbReference type="SAM" id="Phobius"/>
    </source>
</evidence>
<dbReference type="EMBL" id="CP015124">
    <property type="protein sequence ID" value="ANP37182.1"/>
    <property type="molecule type" value="Genomic_DNA"/>
</dbReference>
<evidence type="ECO:0000313" key="3">
    <source>
        <dbReference type="Proteomes" id="UP000092565"/>
    </source>
</evidence>
<keyword evidence="3" id="KW-1185">Reference proteome</keyword>
<feature type="transmembrane region" description="Helical" evidence="1">
    <location>
        <begin position="151"/>
        <end position="173"/>
    </location>
</feature>
<feature type="transmembrane region" description="Helical" evidence="1">
    <location>
        <begin position="122"/>
        <end position="144"/>
    </location>
</feature>
<name>A0A1B0ZSN7_9RHOB</name>
<organism evidence="2 3">
    <name type="scientific">Phaeobacter gallaeciensis</name>
    <dbReference type="NCBI Taxonomy" id="60890"/>
    <lineage>
        <taxon>Bacteria</taxon>
        <taxon>Pseudomonadati</taxon>
        <taxon>Pseudomonadota</taxon>
        <taxon>Alphaproteobacteria</taxon>
        <taxon>Rhodobacterales</taxon>
        <taxon>Roseobacteraceae</taxon>
        <taxon>Phaeobacter</taxon>
    </lineage>
</organism>
<keyword evidence="1" id="KW-1133">Transmembrane helix</keyword>
<reference evidence="2 3" key="1">
    <citation type="submission" date="2016-04" db="EMBL/GenBank/DDBJ databases">
        <authorList>
            <person name="Evans L.H."/>
            <person name="Alamgir A."/>
            <person name="Owens N."/>
            <person name="Weber N.D."/>
            <person name="Virtaneva K."/>
            <person name="Barbian K."/>
            <person name="Babar A."/>
            <person name="Rosenke K."/>
        </authorList>
    </citation>
    <scope>NUCLEOTIDE SEQUENCE [LARGE SCALE GENOMIC DNA]</scope>
    <source>
        <strain evidence="2 3">JL2886</strain>
    </source>
</reference>
<evidence type="ECO:0000313" key="2">
    <source>
        <dbReference type="EMBL" id="ANP37182.1"/>
    </source>
</evidence>
<feature type="transmembrane region" description="Helical" evidence="1">
    <location>
        <begin position="53"/>
        <end position="77"/>
    </location>
</feature>
<feature type="transmembrane region" description="Helical" evidence="1">
    <location>
        <begin position="12"/>
        <end position="33"/>
    </location>
</feature>
<dbReference type="PATRIC" id="fig|60890.4.peg.2222"/>
<keyword evidence="1" id="KW-0812">Transmembrane</keyword>
<dbReference type="Proteomes" id="UP000092565">
    <property type="component" value="Chromosome"/>
</dbReference>
<gene>
    <name evidence="2" type="ORF">JL2886_02293</name>
</gene>
<proteinExistence type="predicted"/>
<dbReference type="AlphaFoldDB" id="A0A1B0ZSN7"/>
<accession>A0A1B0ZSN7</accession>
<keyword evidence="1" id="KW-0472">Membrane</keyword>
<protein>
    <submittedName>
        <fullName evidence="2">Uncharacterized protein</fullName>
    </submittedName>
</protein>